<dbReference type="EMBL" id="SSNZ01000002">
    <property type="protein sequence ID" value="THF51746.1"/>
    <property type="molecule type" value="Genomic_DNA"/>
</dbReference>
<proteinExistence type="predicted"/>
<comment type="caution">
    <text evidence="1">The sequence shown here is derived from an EMBL/GenBank/DDBJ whole genome shotgun (WGS) entry which is preliminary data.</text>
</comment>
<reference evidence="1 2" key="1">
    <citation type="submission" date="2019-04" db="EMBL/GenBank/DDBJ databases">
        <title>Flavobacterium sp. nov. isolated from construction timber.</title>
        <authorList>
            <person name="Lin S.-Y."/>
            <person name="Chang C.-T."/>
            <person name="Young C.-C."/>
        </authorList>
    </citation>
    <scope>NUCLEOTIDE SEQUENCE [LARGE SCALE GENOMIC DNA]</scope>
    <source>
        <strain evidence="1 2">CC-CTC003</strain>
    </source>
</reference>
<sequence length="189" mass="22063">MEPYFYEDSFLCYEFTPINNVHFINEAFTLLTELEDDERNSWEMVPESEQYFTTRPIGGNRPVPTSDLAITVSDMTTKLINYGFIPYAEPDFVKNSTFKSYRNTIQNAHCFMYHNFAIFLYAETTTITYLWFDSFDAEIATTPNNSGMIDFLYAIGVELQLVLVDWYKKRIIDLTQKDIIADYLASLQS</sequence>
<dbReference type="RefSeq" id="WP_136402730.1">
    <property type="nucleotide sequence ID" value="NZ_SSNZ01000002.1"/>
</dbReference>
<organism evidence="1 2">
    <name type="scientific">Flavobacterium supellecticarium</name>
    <dbReference type="NCBI Taxonomy" id="2565924"/>
    <lineage>
        <taxon>Bacteria</taxon>
        <taxon>Pseudomonadati</taxon>
        <taxon>Bacteroidota</taxon>
        <taxon>Flavobacteriia</taxon>
        <taxon>Flavobacteriales</taxon>
        <taxon>Flavobacteriaceae</taxon>
        <taxon>Flavobacterium</taxon>
    </lineage>
</organism>
<protein>
    <submittedName>
        <fullName evidence="1">Uncharacterized protein</fullName>
    </submittedName>
</protein>
<dbReference type="Proteomes" id="UP000307507">
    <property type="component" value="Unassembled WGS sequence"/>
</dbReference>
<dbReference type="OrthoDB" id="676954at2"/>
<gene>
    <name evidence="1" type="ORF">E6C50_08275</name>
</gene>
<accession>A0A4S4A0C0</accession>
<dbReference type="AlphaFoldDB" id="A0A4S4A0C0"/>
<evidence type="ECO:0000313" key="1">
    <source>
        <dbReference type="EMBL" id="THF51746.1"/>
    </source>
</evidence>
<name>A0A4S4A0C0_9FLAO</name>
<evidence type="ECO:0000313" key="2">
    <source>
        <dbReference type="Proteomes" id="UP000307507"/>
    </source>
</evidence>
<keyword evidence="2" id="KW-1185">Reference proteome</keyword>